<organism evidence="1 2">
    <name type="scientific">Lagenidium giganteum</name>
    <dbReference type="NCBI Taxonomy" id="4803"/>
    <lineage>
        <taxon>Eukaryota</taxon>
        <taxon>Sar</taxon>
        <taxon>Stramenopiles</taxon>
        <taxon>Oomycota</taxon>
        <taxon>Peronosporomycetes</taxon>
        <taxon>Pythiales</taxon>
        <taxon>Pythiaceae</taxon>
    </lineage>
</organism>
<evidence type="ECO:0000313" key="1">
    <source>
        <dbReference type="EMBL" id="DAZ95471.1"/>
    </source>
</evidence>
<dbReference type="AlphaFoldDB" id="A0AAV2YNU0"/>
<reference evidence="1" key="1">
    <citation type="submission" date="2022-11" db="EMBL/GenBank/DDBJ databases">
        <authorList>
            <person name="Morgan W.R."/>
            <person name="Tartar A."/>
        </authorList>
    </citation>
    <scope>NUCLEOTIDE SEQUENCE</scope>
    <source>
        <strain evidence="1">ARSEF 373</strain>
    </source>
</reference>
<protein>
    <recommendedName>
        <fullName evidence="3">Transposase</fullName>
    </recommendedName>
</protein>
<dbReference type="Proteomes" id="UP001146120">
    <property type="component" value="Unassembled WGS sequence"/>
</dbReference>
<evidence type="ECO:0008006" key="3">
    <source>
        <dbReference type="Google" id="ProtNLM"/>
    </source>
</evidence>
<comment type="caution">
    <text evidence="1">The sequence shown here is derived from an EMBL/GenBank/DDBJ whole genome shotgun (WGS) entry which is preliminary data.</text>
</comment>
<reference evidence="1" key="2">
    <citation type="journal article" date="2023" name="Microbiol Resour">
        <title>Decontamination and Annotation of the Draft Genome Sequence of the Oomycete Lagenidium giganteum ARSEF 373.</title>
        <authorList>
            <person name="Morgan W.R."/>
            <person name="Tartar A."/>
        </authorList>
    </citation>
    <scope>NUCLEOTIDE SEQUENCE</scope>
    <source>
        <strain evidence="1">ARSEF 373</strain>
    </source>
</reference>
<name>A0AAV2YNU0_9STRA</name>
<sequence>RQKTRKGGITSQDAVWIRETFIEEVQAIINEHNPARIINADQTAVQFEIISKTTVDQRGAETVWVNTGGKDKVAKATPAFKPAVQQEKDRLRHGFGSRVWKEISAIQRNGRSDLREQVGMVDIRSV</sequence>
<proteinExistence type="predicted"/>
<evidence type="ECO:0000313" key="2">
    <source>
        <dbReference type="Proteomes" id="UP001146120"/>
    </source>
</evidence>
<keyword evidence="2" id="KW-1185">Reference proteome</keyword>
<gene>
    <name evidence="1" type="ORF">N0F65_002156</name>
</gene>
<feature type="non-terminal residue" evidence="1">
    <location>
        <position position="1"/>
    </location>
</feature>
<dbReference type="EMBL" id="DAKRPA010000203">
    <property type="protein sequence ID" value="DAZ95471.1"/>
    <property type="molecule type" value="Genomic_DNA"/>
</dbReference>
<accession>A0AAV2YNU0</accession>